<protein>
    <submittedName>
        <fullName evidence="2">Uncharacterized protein</fullName>
    </submittedName>
</protein>
<evidence type="ECO:0000256" key="1">
    <source>
        <dbReference type="SAM" id="MobiDB-lite"/>
    </source>
</evidence>
<dbReference type="AlphaFoldDB" id="A0A1W1D0Z5"/>
<proteinExistence type="predicted"/>
<reference evidence="2" key="1">
    <citation type="submission" date="2016-10" db="EMBL/GenBank/DDBJ databases">
        <authorList>
            <person name="de Groot N.N."/>
        </authorList>
    </citation>
    <scope>NUCLEOTIDE SEQUENCE</scope>
</reference>
<name>A0A1W1D0Z5_9ZZZZ</name>
<gene>
    <name evidence="2" type="ORF">MNB_SV-13-800</name>
</gene>
<dbReference type="EMBL" id="FPHM01000312">
    <property type="protein sequence ID" value="SFV71778.1"/>
    <property type="molecule type" value="Genomic_DNA"/>
</dbReference>
<feature type="region of interest" description="Disordered" evidence="1">
    <location>
        <begin position="64"/>
        <end position="85"/>
    </location>
</feature>
<accession>A0A1W1D0Z5</accession>
<organism evidence="2">
    <name type="scientific">hydrothermal vent metagenome</name>
    <dbReference type="NCBI Taxonomy" id="652676"/>
    <lineage>
        <taxon>unclassified sequences</taxon>
        <taxon>metagenomes</taxon>
        <taxon>ecological metagenomes</taxon>
    </lineage>
</organism>
<sequence length="85" mass="9420">MFKINIDKECGCFNRSNMKNNTTFESKDDALIEAKKMETFMNAKFCQRHIFTLSEQGDNFQIAMNDRPKPAGATSGGCCGGGHCS</sequence>
<feature type="compositionally biased region" description="Gly residues" evidence="1">
    <location>
        <begin position="74"/>
        <end position="85"/>
    </location>
</feature>
<evidence type="ECO:0000313" key="2">
    <source>
        <dbReference type="EMBL" id="SFV71778.1"/>
    </source>
</evidence>